<dbReference type="EMBL" id="FNRK01000011">
    <property type="protein sequence ID" value="SEA47344.1"/>
    <property type="molecule type" value="Genomic_DNA"/>
</dbReference>
<evidence type="ECO:0000313" key="4">
    <source>
        <dbReference type="EMBL" id="SEA47344.1"/>
    </source>
</evidence>
<evidence type="ECO:0000256" key="2">
    <source>
        <dbReference type="PROSITE-ProRule" id="PRU00335"/>
    </source>
</evidence>
<name>A0A1H4BH11_9FIRM</name>
<reference evidence="4 5" key="1">
    <citation type="submission" date="2016-10" db="EMBL/GenBank/DDBJ databases">
        <authorList>
            <person name="de Groot N.N."/>
        </authorList>
    </citation>
    <scope>NUCLEOTIDE SEQUENCE [LARGE SCALE GENOMIC DNA]</scope>
    <source>
        <strain evidence="4 5">SR12</strain>
    </source>
</reference>
<evidence type="ECO:0000259" key="3">
    <source>
        <dbReference type="PROSITE" id="PS50977"/>
    </source>
</evidence>
<evidence type="ECO:0000313" key="5">
    <source>
        <dbReference type="Proteomes" id="UP000199394"/>
    </source>
</evidence>
<keyword evidence="1 2" id="KW-0238">DNA-binding</keyword>
<gene>
    <name evidence="4" type="ORF">SAMN04515656_11171</name>
</gene>
<dbReference type="PROSITE" id="PS50977">
    <property type="entry name" value="HTH_TETR_2"/>
    <property type="match status" value="1"/>
</dbReference>
<dbReference type="Gene3D" id="1.10.357.10">
    <property type="entry name" value="Tetracycline Repressor, domain 2"/>
    <property type="match status" value="1"/>
</dbReference>
<protein>
    <submittedName>
        <fullName evidence="4">DNA-binding transcriptional regulator, AcrR family</fullName>
    </submittedName>
</protein>
<dbReference type="InterPro" id="IPR009057">
    <property type="entry name" value="Homeodomain-like_sf"/>
</dbReference>
<dbReference type="InterPro" id="IPR001647">
    <property type="entry name" value="HTH_TetR"/>
</dbReference>
<dbReference type="Pfam" id="PF00440">
    <property type="entry name" value="TetR_N"/>
    <property type="match status" value="1"/>
</dbReference>
<dbReference type="RefSeq" id="WP_090307259.1">
    <property type="nucleotide sequence ID" value="NZ_FNRK01000011.1"/>
</dbReference>
<dbReference type="STRING" id="81409.SAMN04515656_11171"/>
<sequence>MAKETHTKILTICKAITSADGLAAIEIRRVASECGIAVGTVYRYFPSKTALLMATVESIWGDIGEDVLSCTQQQNSFIAAVECLYTIIKKSSERYPGFYTGHSQVILPKQRTEGRQAMAVCFQLMKADLSQSLKNDRTIDPSIFNAAFAPDDLVDFTFNHILSALTTGSDCRFLCELLRRSLH</sequence>
<accession>A0A1H4BH11</accession>
<dbReference type="Proteomes" id="UP000199394">
    <property type="component" value="Unassembled WGS sequence"/>
</dbReference>
<proteinExistence type="predicted"/>
<organism evidence="4 5">
    <name type="scientific">Eubacterium aggregans</name>
    <dbReference type="NCBI Taxonomy" id="81409"/>
    <lineage>
        <taxon>Bacteria</taxon>
        <taxon>Bacillati</taxon>
        <taxon>Bacillota</taxon>
        <taxon>Clostridia</taxon>
        <taxon>Eubacteriales</taxon>
        <taxon>Eubacteriaceae</taxon>
        <taxon>Eubacterium</taxon>
    </lineage>
</organism>
<keyword evidence="5" id="KW-1185">Reference proteome</keyword>
<feature type="DNA-binding region" description="H-T-H motif" evidence="2">
    <location>
        <begin position="26"/>
        <end position="45"/>
    </location>
</feature>
<evidence type="ECO:0000256" key="1">
    <source>
        <dbReference type="ARBA" id="ARBA00023125"/>
    </source>
</evidence>
<dbReference type="OrthoDB" id="9812993at2"/>
<dbReference type="AlphaFoldDB" id="A0A1H4BH11"/>
<dbReference type="SUPFAM" id="SSF46689">
    <property type="entry name" value="Homeodomain-like"/>
    <property type="match status" value="1"/>
</dbReference>
<feature type="domain" description="HTH tetR-type" evidence="3">
    <location>
        <begin position="3"/>
        <end position="63"/>
    </location>
</feature>
<dbReference type="GO" id="GO:0003677">
    <property type="term" value="F:DNA binding"/>
    <property type="evidence" value="ECO:0007669"/>
    <property type="project" value="UniProtKB-UniRule"/>
</dbReference>